<evidence type="ECO:0000313" key="3">
    <source>
        <dbReference type="Proteomes" id="UP001418222"/>
    </source>
</evidence>
<gene>
    <name evidence="2" type="ORF">KSP39_PZI009658</name>
</gene>
<keyword evidence="3" id="KW-1185">Reference proteome</keyword>
<dbReference type="InterPro" id="IPR016197">
    <property type="entry name" value="Chromo-like_dom_sf"/>
</dbReference>
<protein>
    <recommendedName>
        <fullName evidence="1">Chromo domain-containing protein</fullName>
    </recommendedName>
</protein>
<dbReference type="Pfam" id="PF00385">
    <property type="entry name" value="Chromo"/>
    <property type="match status" value="1"/>
</dbReference>
<proteinExistence type="predicted"/>
<dbReference type="AlphaFoldDB" id="A0AAP0BKW1"/>
<name>A0AAP0BKW1_9ASPA</name>
<feature type="domain" description="Chromo" evidence="1">
    <location>
        <begin position="3"/>
        <end position="49"/>
    </location>
</feature>
<evidence type="ECO:0000259" key="1">
    <source>
        <dbReference type="Pfam" id="PF00385"/>
    </source>
</evidence>
<evidence type="ECO:0000313" key="2">
    <source>
        <dbReference type="EMBL" id="KAK8942851.1"/>
    </source>
</evidence>
<dbReference type="EMBL" id="JBBWWQ010000007">
    <property type="protein sequence ID" value="KAK8942851.1"/>
    <property type="molecule type" value="Genomic_DNA"/>
</dbReference>
<dbReference type="SUPFAM" id="SSF54160">
    <property type="entry name" value="Chromo domain-like"/>
    <property type="match status" value="1"/>
</dbReference>
<organism evidence="2 3">
    <name type="scientific">Platanthera zijinensis</name>
    <dbReference type="NCBI Taxonomy" id="2320716"/>
    <lineage>
        <taxon>Eukaryota</taxon>
        <taxon>Viridiplantae</taxon>
        <taxon>Streptophyta</taxon>
        <taxon>Embryophyta</taxon>
        <taxon>Tracheophyta</taxon>
        <taxon>Spermatophyta</taxon>
        <taxon>Magnoliopsida</taxon>
        <taxon>Liliopsida</taxon>
        <taxon>Asparagales</taxon>
        <taxon>Orchidaceae</taxon>
        <taxon>Orchidoideae</taxon>
        <taxon>Orchideae</taxon>
        <taxon>Orchidinae</taxon>
        <taxon>Platanthera</taxon>
    </lineage>
</organism>
<reference evidence="2 3" key="1">
    <citation type="journal article" date="2022" name="Nat. Plants">
        <title>Genomes of leafy and leafless Platanthera orchids illuminate the evolution of mycoheterotrophy.</title>
        <authorList>
            <person name="Li M.H."/>
            <person name="Liu K.W."/>
            <person name="Li Z."/>
            <person name="Lu H.C."/>
            <person name="Ye Q.L."/>
            <person name="Zhang D."/>
            <person name="Wang J.Y."/>
            <person name="Li Y.F."/>
            <person name="Zhong Z.M."/>
            <person name="Liu X."/>
            <person name="Yu X."/>
            <person name="Liu D.K."/>
            <person name="Tu X.D."/>
            <person name="Liu B."/>
            <person name="Hao Y."/>
            <person name="Liao X.Y."/>
            <person name="Jiang Y.T."/>
            <person name="Sun W.H."/>
            <person name="Chen J."/>
            <person name="Chen Y.Q."/>
            <person name="Ai Y."/>
            <person name="Zhai J.W."/>
            <person name="Wu S.S."/>
            <person name="Zhou Z."/>
            <person name="Hsiao Y.Y."/>
            <person name="Wu W.L."/>
            <person name="Chen Y.Y."/>
            <person name="Lin Y.F."/>
            <person name="Hsu J.L."/>
            <person name="Li C.Y."/>
            <person name="Wang Z.W."/>
            <person name="Zhao X."/>
            <person name="Zhong W.Y."/>
            <person name="Ma X.K."/>
            <person name="Ma L."/>
            <person name="Huang J."/>
            <person name="Chen G.Z."/>
            <person name="Huang M.Z."/>
            <person name="Huang L."/>
            <person name="Peng D.H."/>
            <person name="Luo Y.B."/>
            <person name="Zou S.Q."/>
            <person name="Chen S.P."/>
            <person name="Lan S."/>
            <person name="Tsai W.C."/>
            <person name="Van de Peer Y."/>
            <person name="Liu Z.J."/>
        </authorList>
    </citation>
    <scope>NUCLEOTIDE SEQUENCE [LARGE SCALE GENOMIC DNA]</scope>
    <source>
        <strain evidence="2">Lor287</strain>
    </source>
</reference>
<sequence length="63" mass="7561">MPVRILDSRDHVLRRKTIPMVKILWKNQDVESATWELESVMRKAYPHLLLPIERLIPFSGFCW</sequence>
<accession>A0AAP0BKW1</accession>
<dbReference type="InterPro" id="IPR023780">
    <property type="entry name" value="Chromo_domain"/>
</dbReference>
<dbReference type="Proteomes" id="UP001418222">
    <property type="component" value="Unassembled WGS sequence"/>
</dbReference>
<comment type="caution">
    <text evidence="2">The sequence shown here is derived from an EMBL/GenBank/DDBJ whole genome shotgun (WGS) entry which is preliminary data.</text>
</comment>